<dbReference type="InterPro" id="IPR022697">
    <property type="entry name" value="HDH_short"/>
</dbReference>
<dbReference type="GO" id="GO:0050661">
    <property type="term" value="F:NADP binding"/>
    <property type="evidence" value="ECO:0007669"/>
    <property type="project" value="InterPro"/>
</dbReference>
<feature type="domain" description="Homoserine dehydrogenase catalytic" evidence="12">
    <location>
        <begin position="160"/>
        <end position="333"/>
    </location>
</feature>
<dbReference type="Gene3D" id="3.40.50.720">
    <property type="entry name" value="NAD(P)-binding Rossmann-like Domain"/>
    <property type="match status" value="1"/>
</dbReference>
<dbReference type="FunFam" id="3.40.50.720:FF:000554">
    <property type="entry name" value="Homoserine dehydrogenase"/>
    <property type="match status" value="1"/>
</dbReference>
<dbReference type="STRING" id="1353158.SAMN04488587_0565"/>
<evidence type="ECO:0000256" key="2">
    <source>
        <dbReference type="ARBA" id="ARBA00005062"/>
    </source>
</evidence>
<keyword evidence="7" id="KW-0791">Threonine biosynthesis</keyword>
<dbReference type="SUPFAM" id="SSF51735">
    <property type="entry name" value="NAD(P)-binding Rossmann-fold domains"/>
    <property type="match status" value="1"/>
</dbReference>
<dbReference type="UniPathway" id="UPA00050">
    <property type="reaction ID" value="UER00063"/>
</dbReference>
<dbReference type="InterPro" id="IPR001342">
    <property type="entry name" value="HDH_cat"/>
</dbReference>
<dbReference type="SUPFAM" id="SSF55347">
    <property type="entry name" value="Glyceraldehyde-3-phosphate dehydrogenase-like, C-terminal domain"/>
    <property type="match status" value="1"/>
</dbReference>
<dbReference type="EMBL" id="FOHQ01000001">
    <property type="protein sequence ID" value="SES68389.1"/>
    <property type="molecule type" value="Genomic_DNA"/>
</dbReference>
<proteinExistence type="inferred from homology"/>
<dbReference type="Pfam" id="PF00742">
    <property type="entry name" value="Homoserine_dh"/>
    <property type="match status" value="1"/>
</dbReference>
<dbReference type="FunFam" id="3.30.360.10:FF:000005">
    <property type="entry name" value="Homoserine dehydrogenase"/>
    <property type="match status" value="1"/>
</dbReference>
<dbReference type="UniPathway" id="UPA00051">
    <property type="reaction ID" value="UER00465"/>
</dbReference>
<evidence type="ECO:0000256" key="5">
    <source>
        <dbReference type="ARBA" id="ARBA00013376"/>
    </source>
</evidence>
<protein>
    <recommendedName>
        <fullName evidence="5">Homoserine dehydrogenase</fullName>
        <ecNumber evidence="4">1.1.1.3</ecNumber>
    </recommendedName>
</protein>
<dbReference type="PIRSF" id="PIRSF036497">
    <property type="entry name" value="HDH_short"/>
    <property type="match status" value="1"/>
</dbReference>
<evidence type="ECO:0000256" key="4">
    <source>
        <dbReference type="ARBA" id="ARBA00013213"/>
    </source>
</evidence>
<keyword evidence="6" id="KW-0028">Amino-acid biosynthesis</keyword>
<dbReference type="InterPro" id="IPR005106">
    <property type="entry name" value="Asp/hSer_DH_NAD-bd"/>
</dbReference>
<evidence type="ECO:0000256" key="8">
    <source>
        <dbReference type="ARBA" id="ARBA00023002"/>
    </source>
</evidence>
<dbReference type="GO" id="GO:0009088">
    <property type="term" value="P:threonine biosynthetic process"/>
    <property type="evidence" value="ECO:0007669"/>
    <property type="project" value="UniProtKB-UniPathway"/>
</dbReference>
<dbReference type="GO" id="GO:0004412">
    <property type="term" value="F:homoserine dehydrogenase activity"/>
    <property type="evidence" value="ECO:0007669"/>
    <property type="project" value="UniProtKB-EC"/>
</dbReference>
<evidence type="ECO:0000259" key="12">
    <source>
        <dbReference type="Pfam" id="PF00742"/>
    </source>
</evidence>
<feature type="binding site" evidence="11">
    <location>
        <position position="128"/>
    </location>
    <ligand>
        <name>NADPH</name>
        <dbReference type="ChEBI" id="CHEBI:57783"/>
    </ligand>
</feature>
<dbReference type="Pfam" id="PF03447">
    <property type="entry name" value="NAD_binding_3"/>
    <property type="match status" value="1"/>
</dbReference>
<dbReference type="Gene3D" id="3.30.360.10">
    <property type="entry name" value="Dihydrodipicolinate Reductase, domain 2"/>
    <property type="match status" value="1"/>
</dbReference>
<evidence type="ECO:0000256" key="7">
    <source>
        <dbReference type="ARBA" id="ARBA00022697"/>
    </source>
</evidence>
<evidence type="ECO:0000256" key="6">
    <source>
        <dbReference type="ARBA" id="ARBA00022605"/>
    </source>
</evidence>
<comment type="similarity">
    <text evidence="3">Belongs to the homoserine dehydrogenase family.</text>
</comment>
<dbReference type="AlphaFoldDB" id="A0A1H9YHG8"/>
<evidence type="ECO:0000313" key="14">
    <source>
        <dbReference type="EMBL" id="SES68389.1"/>
    </source>
</evidence>
<evidence type="ECO:0000256" key="10">
    <source>
        <dbReference type="PIRSR" id="PIRSR036497-1"/>
    </source>
</evidence>
<feature type="domain" description="Aspartate/homoserine dehydrogenase NAD-binding" evidence="13">
    <location>
        <begin position="17"/>
        <end position="152"/>
    </location>
</feature>
<keyword evidence="15" id="KW-1185">Reference proteome</keyword>
<dbReference type="InterPro" id="IPR036291">
    <property type="entry name" value="NAD(P)-bd_dom_sf"/>
</dbReference>
<comment type="pathway">
    <text evidence="1">Amino-acid biosynthesis; L-threonine biosynthesis; L-threonine from L-aspartate: step 3/5.</text>
</comment>
<keyword evidence="9" id="KW-0486">Methionine biosynthesis</keyword>
<keyword evidence="11" id="KW-0521">NADP</keyword>
<comment type="pathway">
    <text evidence="2">Amino-acid biosynthesis; L-methionine biosynthesis via de novo pathway; L-homoserine from L-aspartate: step 3/3.</text>
</comment>
<feature type="binding site" evidence="11">
    <location>
        <position position="213"/>
    </location>
    <ligand>
        <name>L-homoserine</name>
        <dbReference type="ChEBI" id="CHEBI:57476"/>
    </ligand>
</feature>
<dbReference type="PANTHER" id="PTHR43331">
    <property type="entry name" value="HOMOSERINE DEHYDROGENASE"/>
    <property type="match status" value="1"/>
</dbReference>
<evidence type="ECO:0000313" key="15">
    <source>
        <dbReference type="Proteomes" id="UP000243338"/>
    </source>
</evidence>
<organism evidence="14 15">
    <name type="scientific">Methanococcoides vulcani</name>
    <dbReference type="NCBI Taxonomy" id="1353158"/>
    <lineage>
        <taxon>Archaea</taxon>
        <taxon>Methanobacteriati</taxon>
        <taxon>Methanobacteriota</taxon>
        <taxon>Stenosarchaea group</taxon>
        <taxon>Methanomicrobia</taxon>
        <taxon>Methanosarcinales</taxon>
        <taxon>Methanosarcinaceae</taxon>
        <taxon>Methanococcoides</taxon>
    </lineage>
</organism>
<name>A0A1H9YHG8_9EURY</name>
<evidence type="ECO:0000259" key="13">
    <source>
        <dbReference type="Pfam" id="PF03447"/>
    </source>
</evidence>
<keyword evidence="8" id="KW-0560">Oxidoreductase</keyword>
<dbReference type="GO" id="GO:0009086">
    <property type="term" value="P:methionine biosynthetic process"/>
    <property type="evidence" value="ECO:0007669"/>
    <property type="project" value="UniProtKB-KW"/>
</dbReference>
<gene>
    <name evidence="14" type="ORF">SAMN04488587_0565</name>
</gene>
<dbReference type="NCBIfam" id="NF004976">
    <property type="entry name" value="PRK06349.1"/>
    <property type="match status" value="1"/>
</dbReference>
<evidence type="ECO:0000256" key="9">
    <source>
        <dbReference type="ARBA" id="ARBA00023167"/>
    </source>
</evidence>
<dbReference type="EC" id="1.1.1.3" evidence="4"/>
<reference evidence="15" key="1">
    <citation type="submission" date="2016-10" db="EMBL/GenBank/DDBJ databases">
        <authorList>
            <person name="Varghese N."/>
            <person name="Submissions S."/>
        </authorList>
    </citation>
    <scope>NUCLEOTIDE SEQUENCE [LARGE SCALE GENOMIC DNA]</scope>
    <source>
        <strain evidence="15">SLH 33</strain>
    </source>
</reference>
<sequence>MHKGDISMRKVRASIIGFGSVGRGVAEVILQKDDELKSLGIDLDVVAIADSRGAEINTEGIDLNASLARKSETGTVAIEDLTGEYVIRNVDHDLVIETTPTDIETGGTGLVNMLAAFENGRDVVTSNKGPLTLKYQELMKAASEADCKFMFEATVGGAMPIINLVKGTLAGNEIMSIEGILNGTCNYILTRMMEEKASYEQMLAESKELGIAETDPTYDVEGIDAACKLVILSNSIFGQNATFQDVEVTGITKITPESLALAYDEGYVIKLIGEVRKDRLRVSPRLVPASHPLAVGGTLNVASVRTDLAGTVTVAGRGAGSIETASAILGDVISIYRE</sequence>
<accession>A0A1H9YHG8</accession>
<evidence type="ECO:0000256" key="11">
    <source>
        <dbReference type="PIRSR" id="PIRSR036497-2"/>
    </source>
</evidence>
<dbReference type="PANTHER" id="PTHR43331:SF1">
    <property type="entry name" value="HOMOSERINE DEHYDROGENASE"/>
    <property type="match status" value="1"/>
</dbReference>
<feature type="binding site" evidence="11">
    <location>
        <begin position="17"/>
        <end position="22"/>
    </location>
    <ligand>
        <name>NADP(+)</name>
        <dbReference type="ChEBI" id="CHEBI:58349"/>
    </ligand>
</feature>
<feature type="active site" description="Proton donor" evidence="10">
    <location>
        <position position="228"/>
    </location>
</feature>
<dbReference type="NCBIfam" id="NF004912">
    <property type="entry name" value="PRK06270.1"/>
    <property type="match status" value="1"/>
</dbReference>
<evidence type="ECO:0000256" key="3">
    <source>
        <dbReference type="ARBA" id="ARBA00006753"/>
    </source>
</evidence>
<dbReference type="Proteomes" id="UP000243338">
    <property type="component" value="Unassembled WGS sequence"/>
</dbReference>
<evidence type="ECO:0000256" key="1">
    <source>
        <dbReference type="ARBA" id="ARBA00005056"/>
    </source>
</evidence>